<feature type="compositionally biased region" description="Polar residues" evidence="8">
    <location>
        <begin position="397"/>
        <end position="408"/>
    </location>
</feature>
<keyword evidence="11" id="KW-1185">Reference proteome</keyword>
<protein>
    <submittedName>
        <fullName evidence="12">LETM1 domain-containing protein LETM2, mitochondrial isoform X3</fullName>
    </submittedName>
</protein>
<evidence type="ECO:0000256" key="8">
    <source>
        <dbReference type="SAM" id="MobiDB-lite"/>
    </source>
</evidence>
<dbReference type="GeneID" id="104987720"/>
<dbReference type="Pfam" id="PF07766">
    <property type="entry name" value="LETM1_RBD"/>
    <property type="match status" value="1"/>
</dbReference>
<dbReference type="PANTHER" id="PTHR14009">
    <property type="entry name" value="LEUCINE ZIPPER-EF-HAND CONTAINING TRANSMEMBRANE PROTEIN"/>
    <property type="match status" value="1"/>
</dbReference>
<dbReference type="InterPro" id="IPR044202">
    <property type="entry name" value="LETM1/MDM38-like"/>
</dbReference>
<evidence type="ECO:0000256" key="1">
    <source>
        <dbReference type="ARBA" id="ARBA00004434"/>
    </source>
</evidence>
<keyword evidence="6 9" id="KW-0472">Membrane</keyword>
<dbReference type="RefSeq" id="XP_010837067.1">
    <property type="nucleotide sequence ID" value="XM_010838765.1"/>
</dbReference>
<organism evidence="11 12">
    <name type="scientific">Bison bison bison</name>
    <name type="common">North American plains bison</name>
    <dbReference type="NCBI Taxonomy" id="43346"/>
    <lineage>
        <taxon>Eukaryota</taxon>
        <taxon>Metazoa</taxon>
        <taxon>Chordata</taxon>
        <taxon>Craniata</taxon>
        <taxon>Vertebrata</taxon>
        <taxon>Euteleostomi</taxon>
        <taxon>Mammalia</taxon>
        <taxon>Eutheria</taxon>
        <taxon>Laurasiatheria</taxon>
        <taxon>Artiodactyla</taxon>
        <taxon>Ruminantia</taxon>
        <taxon>Pecora</taxon>
        <taxon>Bovidae</taxon>
        <taxon>Bovinae</taxon>
        <taxon>Bison</taxon>
    </lineage>
</organism>
<keyword evidence="5 7" id="KW-0496">Mitochondrion</keyword>
<name>A0A6P3HCL8_BISBB</name>
<dbReference type="PANTHER" id="PTHR14009:SF7">
    <property type="entry name" value="LETM1 DOMAIN-CONTAINING PROTEIN LETM2, MITOCHONDRIAL"/>
    <property type="match status" value="1"/>
</dbReference>
<feature type="region of interest" description="Disordered" evidence="8">
    <location>
        <begin position="356"/>
        <end position="408"/>
    </location>
</feature>
<reference evidence="12" key="1">
    <citation type="submission" date="2025-08" db="UniProtKB">
        <authorList>
            <consortium name="RefSeq"/>
        </authorList>
    </citation>
    <scope>IDENTIFICATION</scope>
    <source>
        <tissue evidence="12">Blood</tissue>
    </source>
</reference>
<comment type="subcellular location">
    <subcellularLocation>
        <location evidence="1">Mitochondrion inner membrane</location>
        <topology evidence="1">Single-pass membrane protein</topology>
    </subcellularLocation>
</comment>
<dbReference type="Proteomes" id="UP000515208">
    <property type="component" value="Unplaced"/>
</dbReference>
<gene>
    <name evidence="12" type="primary">LETM2</name>
</gene>
<evidence type="ECO:0000313" key="11">
    <source>
        <dbReference type="Proteomes" id="UP000515208"/>
    </source>
</evidence>
<evidence type="ECO:0000256" key="9">
    <source>
        <dbReference type="SAM" id="Phobius"/>
    </source>
</evidence>
<keyword evidence="2 9" id="KW-0812">Transmembrane</keyword>
<dbReference type="GO" id="GO:0005743">
    <property type="term" value="C:mitochondrial inner membrane"/>
    <property type="evidence" value="ECO:0007669"/>
    <property type="project" value="UniProtKB-SubCell"/>
</dbReference>
<sequence>MAFYSYKTVLAIARTRFPSHFVQPISSSYSPSFAFLHLPDSHLNKTYMKNYGSKKYSHPSQSGNKVLHLRARIFQELHTSTCWLQEVPNKHQQEQTAKKPQVPSPQPTKEAGMKIKEGKRSYRQIIMDELKYYYNGFYLLWIDTKVAARMVWRLLHGQVLTRRERRRLLRTCADFFRLVPFMVFIIVPFMEFLLPVFLKLFPEMLPSTFESESKKVQTGHKPSTKEIVQFSKLFEDQLTLEHLDRPQLVALCKLLELQSFGTNNLLRFQLLMRLKSIKADDEVIAKEGVNALSVSELQAACRARGMLSLGLTEGQLRQQLTEWQDLHLKENVPPSLLLLSRTFYLIDVKPKPIEIPLSGEAPKSDIPLGSPTPPESKENTAGLAPQLKETKAKSEKTTQNSKASSNGA</sequence>
<feature type="region of interest" description="Disordered" evidence="8">
    <location>
        <begin position="88"/>
        <end position="114"/>
    </location>
</feature>
<evidence type="ECO:0000259" key="10">
    <source>
        <dbReference type="PROSITE" id="PS51758"/>
    </source>
</evidence>
<dbReference type="GO" id="GO:0030003">
    <property type="term" value="P:intracellular monoatomic cation homeostasis"/>
    <property type="evidence" value="ECO:0007669"/>
    <property type="project" value="TreeGrafter"/>
</dbReference>
<evidence type="ECO:0000256" key="5">
    <source>
        <dbReference type="ARBA" id="ARBA00023128"/>
    </source>
</evidence>
<evidence type="ECO:0000256" key="2">
    <source>
        <dbReference type="ARBA" id="ARBA00022692"/>
    </source>
</evidence>
<evidence type="ECO:0000256" key="4">
    <source>
        <dbReference type="ARBA" id="ARBA00022989"/>
    </source>
</evidence>
<dbReference type="InterPro" id="IPR045742">
    <property type="entry name" value="LETM2_N"/>
</dbReference>
<dbReference type="Pfam" id="PF19324">
    <property type="entry name" value="LETM2_N"/>
    <property type="match status" value="1"/>
</dbReference>
<dbReference type="PROSITE" id="PS51758">
    <property type="entry name" value="LETM1_RBD"/>
    <property type="match status" value="1"/>
</dbReference>
<feature type="transmembrane region" description="Helical" evidence="9">
    <location>
        <begin position="175"/>
        <end position="198"/>
    </location>
</feature>
<dbReference type="CTD" id="137994"/>
<feature type="compositionally biased region" description="Basic and acidic residues" evidence="8">
    <location>
        <begin position="88"/>
        <end position="97"/>
    </location>
</feature>
<keyword evidence="3" id="KW-0999">Mitochondrion inner membrane</keyword>
<dbReference type="AlphaFoldDB" id="A0A6P3HCL8"/>
<accession>A0A6P3HCL8</accession>
<evidence type="ECO:0000256" key="6">
    <source>
        <dbReference type="ARBA" id="ARBA00023136"/>
    </source>
</evidence>
<dbReference type="InterPro" id="IPR033122">
    <property type="entry name" value="LETM1-like_RBD"/>
</dbReference>
<evidence type="ECO:0000256" key="3">
    <source>
        <dbReference type="ARBA" id="ARBA00022792"/>
    </source>
</evidence>
<proteinExistence type="predicted"/>
<keyword evidence="4 9" id="KW-1133">Transmembrane helix</keyword>
<dbReference type="GO" id="GO:0043022">
    <property type="term" value="F:ribosome binding"/>
    <property type="evidence" value="ECO:0007669"/>
    <property type="project" value="InterPro"/>
</dbReference>
<feature type="domain" description="Letm1 RBD" evidence="10">
    <location>
        <begin position="177"/>
        <end position="392"/>
    </location>
</feature>
<evidence type="ECO:0000313" key="12">
    <source>
        <dbReference type="RefSeq" id="XP_010837067.1"/>
    </source>
</evidence>
<evidence type="ECO:0000256" key="7">
    <source>
        <dbReference type="PROSITE-ProRule" id="PRU01094"/>
    </source>
</evidence>